<gene>
    <name evidence="3" type="ORF">PMIN01_11768</name>
</gene>
<organism evidence="3 4">
    <name type="scientific">Paraphaeosphaeria minitans</name>
    <dbReference type="NCBI Taxonomy" id="565426"/>
    <lineage>
        <taxon>Eukaryota</taxon>
        <taxon>Fungi</taxon>
        <taxon>Dikarya</taxon>
        <taxon>Ascomycota</taxon>
        <taxon>Pezizomycotina</taxon>
        <taxon>Dothideomycetes</taxon>
        <taxon>Pleosporomycetidae</taxon>
        <taxon>Pleosporales</taxon>
        <taxon>Massarineae</taxon>
        <taxon>Didymosphaeriaceae</taxon>
        <taxon>Paraphaeosphaeria</taxon>
    </lineage>
</organism>
<proteinExistence type="predicted"/>
<feature type="region of interest" description="Disordered" evidence="1">
    <location>
        <begin position="424"/>
        <end position="457"/>
    </location>
</feature>
<comment type="caution">
    <text evidence="3">The sequence shown here is derived from an EMBL/GenBank/DDBJ whole genome shotgun (WGS) entry which is preliminary data.</text>
</comment>
<dbReference type="GO" id="GO:0003700">
    <property type="term" value="F:DNA-binding transcription factor activity"/>
    <property type="evidence" value="ECO:0007669"/>
    <property type="project" value="InterPro"/>
</dbReference>
<feature type="domain" description="BZIP" evidence="2">
    <location>
        <begin position="17"/>
        <end position="31"/>
    </location>
</feature>
<dbReference type="Proteomes" id="UP000756921">
    <property type="component" value="Unassembled WGS sequence"/>
</dbReference>
<evidence type="ECO:0000313" key="4">
    <source>
        <dbReference type="Proteomes" id="UP000756921"/>
    </source>
</evidence>
<evidence type="ECO:0000256" key="1">
    <source>
        <dbReference type="SAM" id="MobiDB-lite"/>
    </source>
</evidence>
<sequence>MVKARKYKTREEQVKARRDQNRRAQKRYRERRKCQANTTPSTDTDEPRAKKRTNRRLVGQASKDVGRLETQCALSERPSAEVMVEVQLTRIMEDLESFARTLQSTTDSPAIEYMRKQRPRLQRVIDILTVLQGDRSEPAEVSFGNETISSAADSNHHLPVQLTPVPDCQPSSKLASKAPKPSSGEMLRSLRAQLPLLASLGWGDTLDIRTVPADAQRLPGASARKTSWNQFTSSYWWKGEPDGAALLILDATTFRARALLVRAYLVKHSNGSVDRGRQACAREHDVVRSSTKHGSVFLPLQPIIWNRSKTRRSSSSRGRRNVDRWEAATSPQRTYASTLHLVMSPDVNVTAILASIFAASTNCLRSYAYSRIASRAESPPRGPFQTIAALDCEHGEAESVVEFTSPHHTGDIFGTNFSGKLTHSFSPGPLPGNFPTQQASSATRDGRPDAQTAPESHEIVQAVHELTKVEYARGQRQDQQLKDIQQETTVLAS</sequence>
<dbReference type="EMBL" id="WJXW01000015">
    <property type="protein sequence ID" value="KAF9729835.1"/>
    <property type="molecule type" value="Genomic_DNA"/>
</dbReference>
<evidence type="ECO:0000259" key="2">
    <source>
        <dbReference type="PROSITE" id="PS00036"/>
    </source>
</evidence>
<evidence type="ECO:0000313" key="3">
    <source>
        <dbReference type="EMBL" id="KAF9729835.1"/>
    </source>
</evidence>
<dbReference type="PROSITE" id="PS00036">
    <property type="entry name" value="BZIP_BASIC"/>
    <property type="match status" value="1"/>
</dbReference>
<feature type="compositionally biased region" description="Low complexity" evidence="1">
    <location>
        <begin position="170"/>
        <end position="183"/>
    </location>
</feature>
<keyword evidence="4" id="KW-1185">Reference proteome</keyword>
<protein>
    <recommendedName>
        <fullName evidence="2">BZIP domain-containing protein</fullName>
    </recommendedName>
</protein>
<name>A0A9P6KKJ2_9PLEO</name>
<reference evidence="3" key="1">
    <citation type="journal article" date="2020" name="Mol. Plant Microbe Interact.">
        <title>Genome Sequence of the Biocontrol Agent Coniothyrium minitans strain Conio (IMI 134523).</title>
        <authorList>
            <person name="Patel D."/>
            <person name="Shittu T.A."/>
            <person name="Baroncelli R."/>
            <person name="Muthumeenakshi S."/>
            <person name="Osborne T.H."/>
            <person name="Janganan T.K."/>
            <person name="Sreenivasaprasad S."/>
        </authorList>
    </citation>
    <scope>NUCLEOTIDE SEQUENCE</scope>
    <source>
        <strain evidence="3">Conio</strain>
    </source>
</reference>
<feature type="compositionally biased region" description="Basic and acidic residues" evidence="1">
    <location>
        <begin position="9"/>
        <end position="22"/>
    </location>
</feature>
<feature type="region of interest" description="Disordered" evidence="1">
    <location>
        <begin position="166"/>
        <end position="185"/>
    </location>
</feature>
<accession>A0A9P6KKJ2</accession>
<feature type="compositionally biased region" description="Basic residues" evidence="1">
    <location>
        <begin position="23"/>
        <end position="34"/>
    </location>
</feature>
<dbReference type="OrthoDB" id="3808232at2759"/>
<dbReference type="InterPro" id="IPR004827">
    <property type="entry name" value="bZIP"/>
</dbReference>
<feature type="region of interest" description="Disordered" evidence="1">
    <location>
        <begin position="1"/>
        <end position="63"/>
    </location>
</feature>
<dbReference type="AlphaFoldDB" id="A0A9P6KKJ2"/>
<feature type="compositionally biased region" description="Polar residues" evidence="1">
    <location>
        <begin position="434"/>
        <end position="443"/>
    </location>
</feature>